<dbReference type="RefSeq" id="WP_132073212.1">
    <property type="nucleotide sequence ID" value="NZ_SLVU01000002.1"/>
</dbReference>
<sequence length="148" mass="17200">MAIYFRTPLTDALAFEMIDERLSSGMDFDGYLNVYGVEDELTVTWPRGMSAGAFKEQATDALRSTWRRARFWLVYQRCDSRNDLDINEIRNAAIRLSQRYLEAAVVTLSLLGRTDTASDLELVFVCFRDESDRRNFRVRYEGKFVPES</sequence>
<proteinExistence type="predicted"/>
<evidence type="ECO:0000313" key="1">
    <source>
        <dbReference type="EMBL" id="TCN34126.1"/>
    </source>
</evidence>
<gene>
    <name evidence="1" type="ORF">EV184_102438</name>
</gene>
<dbReference type="Proteomes" id="UP000295043">
    <property type="component" value="Unassembled WGS sequence"/>
</dbReference>
<comment type="caution">
    <text evidence="1">The sequence shown here is derived from an EMBL/GenBank/DDBJ whole genome shotgun (WGS) entry which is preliminary data.</text>
</comment>
<protein>
    <submittedName>
        <fullName evidence="1">Uncharacterized protein</fullName>
    </submittedName>
</protein>
<name>A0A4R2C1Q9_9HYPH</name>
<evidence type="ECO:0000313" key="2">
    <source>
        <dbReference type="Proteomes" id="UP000295043"/>
    </source>
</evidence>
<accession>A0A4R2C1Q9</accession>
<reference evidence="1 2" key="1">
    <citation type="submission" date="2019-03" db="EMBL/GenBank/DDBJ databases">
        <title>Genomic Encyclopedia of Type Strains, Phase IV (KMG-V): Genome sequencing to study the core and pangenomes of soil and plant-associated prokaryotes.</title>
        <authorList>
            <person name="Whitman W."/>
        </authorList>
    </citation>
    <scope>NUCLEOTIDE SEQUENCE [LARGE SCALE GENOMIC DNA]</scope>
    <source>
        <strain evidence="1 2">23C40</strain>
    </source>
</reference>
<dbReference type="AlphaFoldDB" id="A0A4R2C1Q9"/>
<dbReference type="EMBL" id="SLVU01000002">
    <property type="protein sequence ID" value="TCN34126.1"/>
    <property type="molecule type" value="Genomic_DNA"/>
</dbReference>
<organism evidence="1 2">
    <name type="scientific">Sinorhizobium americanum</name>
    <dbReference type="NCBI Taxonomy" id="194963"/>
    <lineage>
        <taxon>Bacteria</taxon>
        <taxon>Pseudomonadati</taxon>
        <taxon>Pseudomonadota</taxon>
        <taxon>Alphaproteobacteria</taxon>
        <taxon>Hyphomicrobiales</taxon>
        <taxon>Rhizobiaceae</taxon>
        <taxon>Sinorhizobium/Ensifer group</taxon>
        <taxon>Sinorhizobium</taxon>
    </lineage>
</organism>